<dbReference type="RefSeq" id="WP_256133461.1">
    <property type="nucleotide sequence ID" value="NZ_JANFXK010000023.1"/>
</dbReference>
<dbReference type="Gene3D" id="3.10.450.50">
    <property type="match status" value="1"/>
</dbReference>
<feature type="chain" id="PRO_5047411066" evidence="1">
    <location>
        <begin position="20"/>
        <end position="212"/>
    </location>
</feature>
<feature type="signal peptide" evidence="1">
    <location>
        <begin position="1"/>
        <end position="19"/>
    </location>
</feature>
<proteinExistence type="predicted"/>
<name>A0ABT1RSS9_9FIRM</name>
<gene>
    <name evidence="2" type="ORF">NE619_16135</name>
</gene>
<comment type="caution">
    <text evidence="2">The sequence shown here is derived from an EMBL/GenBank/DDBJ whole genome shotgun (WGS) entry which is preliminary data.</text>
</comment>
<sequence>MKKIIGIILSMVLVLGLCACGSPSPTDVTKDFMEAVKSQNAETLKTVYPDGEIDLLKEAQKKESTDAEKADDALQKIYNEEMKDKLFDFDYEVSNEKIDGDKATVDVAITTYDLGSAFTDFATEFLKQAFSMALSGSSEKEINDKAAEILSAELSKMKKDYTGTATLSLSQKDGQWVMDKIDENNNFYNIITGGMGEAAKKIENSFGGSEDQ</sequence>
<dbReference type="Proteomes" id="UP001524502">
    <property type="component" value="Unassembled WGS sequence"/>
</dbReference>
<evidence type="ECO:0000313" key="2">
    <source>
        <dbReference type="EMBL" id="MCQ4638264.1"/>
    </source>
</evidence>
<evidence type="ECO:0000256" key="1">
    <source>
        <dbReference type="SAM" id="SignalP"/>
    </source>
</evidence>
<organism evidence="2 3">
    <name type="scientific">Anaerovorax odorimutans</name>
    <dbReference type="NCBI Taxonomy" id="109327"/>
    <lineage>
        <taxon>Bacteria</taxon>
        <taxon>Bacillati</taxon>
        <taxon>Bacillota</taxon>
        <taxon>Clostridia</taxon>
        <taxon>Peptostreptococcales</taxon>
        <taxon>Anaerovoracaceae</taxon>
        <taxon>Anaerovorax</taxon>
    </lineage>
</organism>
<reference evidence="2 3" key="1">
    <citation type="submission" date="2022-06" db="EMBL/GenBank/DDBJ databases">
        <title>Isolation of gut microbiota from human fecal samples.</title>
        <authorList>
            <person name="Pamer E.G."/>
            <person name="Barat B."/>
            <person name="Waligurski E."/>
            <person name="Medina S."/>
            <person name="Paddock L."/>
            <person name="Mostad J."/>
        </authorList>
    </citation>
    <scope>NUCLEOTIDE SEQUENCE [LARGE SCALE GENOMIC DNA]</scope>
    <source>
        <strain evidence="2 3">SL.3.17</strain>
    </source>
</reference>
<evidence type="ECO:0000313" key="3">
    <source>
        <dbReference type="Proteomes" id="UP001524502"/>
    </source>
</evidence>
<keyword evidence="1" id="KW-0732">Signal</keyword>
<accession>A0ABT1RSS9</accession>
<dbReference type="EMBL" id="JANFXK010000023">
    <property type="protein sequence ID" value="MCQ4638264.1"/>
    <property type="molecule type" value="Genomic_DNA"/>
</dbReference>
<keyword evidence="3" id="KW-1185">Reference proteome</keyword>
<protein>
    <submittedName>
        <fullName evidence="2">DUF4878 domain-containing protein</fullName>
    </submittedName>
</protein>
<dbReference type="PROSITE" id="PS51257">
    <property type="entry name" value="PROKAR_LIPOPROTEIN"/>
    <property type="match status" value="1"/>
</dbReference>